<dbReference type="Gene3D" id="3.10.100.10">
    <property type="entry name" value="Mannose-Binding Protein A, subunit A"/>
    <property type="match status" value="1"/>
</dbReference>
<dbReference type="InterPro" id="IPR001304">
    <property type="entry name" value="C-type_lectin-like"/>
</dbReference>
<name>A0A974DFS4_XENLA</name>
<dbReference type="AlphaFoldDB" id="A0A974DFS4"/>
<protein>
    <recommendedName>
        <fullName evidence="3">C-type lectin domain-containing protein</fullName>
    </recommendedName>
</protein>
<dbReference type="InterPro" id="IPR016187">
    <property type="entry name" value="CTDL_fold"/>
</dbReference>
<keyword evidence="2" id="KW-0472">Membrane</keyword>
<reference evidence="5" key="1">
    <citation type="journal article" date="2016" name="Nature">
        <title>Genome evolution in the allotetraploid frog Xenopus laevis.</title>
        <authorList>
            <person name="Session A.M."/>
            <person name="Uno Y."/>
            <person name="Kwon T."/>
            <person name="Chapman J.A."/>
            <person name="Toyoda A."/>
            <person name="Takahashi S."/>
            <person name="Fukui A."/>
            <person name="Hikosaka A."/>
            <person name="Suzuki A."/>
            <person name="Kondo M."/>
            <person name="van Heeringen S.J."/>
            <person name="Quigley I."/>
            <person name="Heinz S."/>
            <person name="Ogino H."/>
            <person name="Ochi H."/>
            <person name="Hellsten U."/>
            <person name="Lyons J.B."/>
            <person name="Simakov O."/>
            <person name="Putnam N."/>
            <person name="Stites J."/>
            <person name="Kuroki Y."/>
            <person name="Tanaka T."/>
            <person name="Michiue T."/>
            <person name="Watanabe M."/>
            <person name="Bogdanovic O."/>
            <person name="Lister R."/>
            <person name="Georgiou G."/>
            <person name="Paranjpe S.S."/>
            <person name="van Kruijsbergen I."/>
            <person name="Shu S."/>
            <person name="Carlson J."/>
            <person name="Kinoshita T."/>
            <person name="Ohta Y."/>
            <person name="Mawaribuchi S."/>
            <person name="Jenkins J."/>
            <person name="Grimwood J."/>
            <person name="Schmutz J."/>
            <person name="Mitros T."/>
            <person name="Mozaffari S.V."/>
            <person name="Suzuki Y."/>
            <person name="Haramoto Y."/>
            <person name="Yamamoto T.S."/>
            <person name="Takagi C."/>
            <person name="Heald R."/>
            <person name="Miller K."/>
            <person name="Haudenschild C."/>
            <person name="Kitzman J."/>
            <person name="Nakayama T."/>
            <person name="Izutsu Y."/>
            <person name="Robert J."/>
            <person name="Fortriede J."/>
            <person name="Burns K."/>
            <person name="Lotay V."/>
            <person name="Karimi K."/>
            <person name="Yasuoka Y."/>
            <person name="Dichmann D.S."/>
            <person name="Flajnik M.F."/>
            <person name="Houston D.W."/>
            <person name="Shendure J."/>
            <person name="DuPasquier L."/>
            <person name="Vize P.D."/>
            <person name="Zorn A.M."/>
            <person name="Ito M."/>
            <person name="Marcotte E.M."/>
            <person name="Wallingford J.B."/>
            <person name="Ito Y."/>
            <person name="Asashima M."/>
            <person name="Ueno N."/>
            <person name="Matsuda Y."/>
            <person name="Veenstra G.J."/>
            <person name="Fujiyama A."/>
            <person name="Harland R.M."/>
            <person name="Taira M."/>
            <person name="Rokhsar D.S."/>
        </authorList>
    </citation>
    <scope>NUCLEOTIDE SEQUENCE [LARGE SCALE GENOMIC DNA]</scope>
    <source>
        <strain evidence="5">J</strain>
    </source>
</reference>
<sequence length="280" mass="32723">MGYFDLRLRLRIEGFELKIARLFDHSIVEPILHAVSVSGDLGNCCLIVLKDYFGFHLQFILTPADRELTVSRKSPFNSEAYENIPVEPTMKQMKIQKESKERRRRQKRLLMVLVTLLVLVFIFLIVLTSLVFIYYSHISKAIDNIKQDILQTRQKGRPQCDTDWIAFDGSCYYIVTTEKNWEDAQATCKAMNSDLVIINSEKEQNFLASVTKQTQFWIGLKKNKDGWKWVDGTLLNPPDGFWMKGEPNNEYGNEDCVHMWIDKKWNDKVCTFLQKAFCEK</sequence>
<dbReference type="InterPro" id="IPR016186">
    <property type="entry name" value="C-type_lectin-like/link_sf"/>
</dbReference>
<evidence type="ECO:0000313" key="5">
    <source>
        <dbReference type="Proteomes" id="UP000694892"/>
    </source>
</evidence>
<dbReference type="PROSITE" id="PS50041">
    <property type="entry name" value="C_TYPE_LECTIN_2"/>
    <property type="match status" value="1"/>
</dbReference>
<dbReference type="GO" id="GO:0030246">
    <property type="term" value="F:carbohydrate binding"/>
    <property type="evidence" value="ECO:0007669"/>
    <property type="project" value="UniProtKB-KW"/>
</dbReference>
<dbReference type="SMART" id="SM00034">
    <property type="entry name" value="CLECT"/>
    <property type="match status" value="1"/>
</dbReference>
<feature type="domain" description="C-type lectin" evidence="3">
    <location>
        <begin position="167"/>
        <end position="279"/>
    </location>
</feature>
<dbReference type="InterPro" id="IPR050111">
    <property type="entry name" value="C-type_lectin/snaclec_domain"/>
</dbReference>
<dbReference type="CDD" id="cd03590">
    <property type="entry name" value="CLECT_DC-SIGN_like"/>
    <property type="match status" value="1"/>
</dbReference>
<dbReference type="Pfam" id="PF00059">
    <property type="entry name" value="Lectin_C"/>
    <property type="match status" value="1"/>
</dbReference>
<keyword evidence="1" id="KW-0430">Lectin</keyword>
<dbReference type="InterPro" id="IPR033989">
    <property type="entry name" value="CD209-like_CTLD"/>
</dbReference>
<evidence type="ECO:0000313" key="4">
    <source>
        <dbReference type="EMBL" id="OCT90315.1"/>
    </source>
</evidence>
<proteinExistence type="predicted"/>
<dbReference type="SUPFAM" id="SSF56436">
    <property type="entry name" value="C-type lectin-like"/>
    <property type="match status" value="1"/>
</dbReference>
<accession>A0A974DFS4</accession>
<evidence type="ECO:0000256" key="2">
    <source>
        <dbReference type="SAM" id="Phobius"/>
    </source>
</evidence>
<dbReference type="EMBL" id="CM004470">
    <property type="protein sequence ID" value="OCT90315.1"/>
    <property type="molecule type" value="Genomic_DNA"/>
</dbReference>
<dbReference type="Proteomes" id="UP000694892">
    <property type="component" value="Chromosome 3L"/>
</dbReference>
<feature type="transmembrane region" description="Helical" evidence="2">
    <location>
        <begin position="109"/>
        <end position="135"/>
    </location>
</feature>
<organism evidence="4 5">
    <name type="scientific">Xenopus laevis</name>
    <name type="common">African clawed frog</name>
    <dbReference type="NCBI Taxonomy" id="8355"/>
    <lineage>
        <taxon>Eukaryota</taxon>
        <taxon>Metazoa</taxon>
        <taxon>Chordata</taxon>
        <taxon>Craniata</taxon>
        <taxon>Vertebrata</taxon>
        <taxon>Euteleostomi</taxon>
        <taxon>Amphibia</taxon>
        <taxon>Batrachia</taxon>
        <taxon>Anura</taxon>
        <taxon>Pipoidea</taxon>
        <taxon>Pipidae</taxon>
        <taxon>Xenopodinae</taxon>
        <taxon>Xenopus</taxon>
        <taxon>Xenopus</taxon>
    </lineage>
</organism>
<evidence type="ECO:0000259" key="3">
    <source>
        <dbReference type="PROSITE" id="PS50041"/>
    </source>
</evidence>
<gene>
    <name evidence="4" type="ORF">XELAEV_18018927mg</name>
</gene>
<evidence type="ECO:0000256" key="1">
    <source>
        <dbReference type="ARBA" id="ARBA00022734"/>
    </source>
</evidence>
<keyword evidence="2" id="KW-0812">Transmembrane</keyword>
<keyword evidence="2" id="KW-1133">Transmembrane helix</keyword>
<dbReference type="PANTHER" id="PTHR22803">
    <property type="entry name" value="MANNOSE, PHOSPHOLIPASE, LECTIN RECEPTOR RELATED"/>
    <property type="match status" value="1"/>
</dbReference>